<evidence type="ECO:0000313" key="2">
    <source>
        <dbReference type="Proteomes" id="UP000236047"/>
    </source>
</evidence>
<proteinExistence type="predicted"/>
<dbReference type="RefSeq" id="WP_102922451.1">
    <property type="nucleotide sequence ID" value="NZ_LJSN01000001.1"/>
</dbReference>
<accession>A0A2N8PRA5</accession>
<name>A0A2N8PRA5_STRNR</name>
<dbReference type="EMBL" id="LJSN01000001">
    <property type="protein sequence ID" value="PNE43519.1"/>
    <property type="molecule type" value="Genomic_DNA"/>
</dbReference>
<keyword evidence="2" id="KW-1185">Reference proteome</keyword>
<sequence length="164" mass="17711">MKVMDLAVFDSIVGRRAAVTVDGQGCNGRVSRVGPQETRQGVQGREVTWAQGGSVFATVEAEALVGGTCYLPGTQAGMRGYVTAELRGEQWHNVVFQKRSPAGDVEAEYLVSDDAQRLLDEIATAISKTGVWQHSIPACDAEIRLRADDLRQIRGLVECAVVHV</sequence>
<gene>
    <name evidence="1" type="ORF">AOB60_01045</name>
</gene>
<evidence type="ECO:0000313" key="1">
    <source>
        <dbReference type="EMBL" id="PNE43519.1"/>
    </source>
</evidence>
<dbReference type="AlphaFoldDB" id="A0A2N8PRA5"/>
<comment type="caution">
    <text evidence="1">The sequence shown here is derived from an EMBL/GenBank/DDBJ whole genome shotgun (WGS) entry which is preliminary data.</text>
</comment>
<dbReference type="Proteomes" id="UP000236047">
    <property type="component" value="Unassembled WGS sequence"/>
</dbReference>
<protein>
    <submittedName>
        <fullName evidence="1">Uncharacterized protein</fullName>
    </submittedName>
</protein>
<organism evidence="1 2">
    <name type="scientific">Streptomyces noursei</name>
    <name type="common">Streptomyces albulus</name>
    <dbReference type="NCBI Taxonomy" id="1971"/>
    <lineage>
        <taxon>Bacteria</taxon>
        <taxon>Bacillati</taxon>
        <taxon>Actinomycetota</taxon>
        <taxon>Actinomycetes</taxon>
        <taxon>Kitasatosporales</taxon>
        <taxon>Streptomycetaceae</taxon>
        <taxon>Streptomyces</taxon>
    </lineage>
</organism>
<reference evidence="2" key="1">
    <citation type="submission" date="2015-09" db="EMBL/GenBank/DDBJ databases">
        <authorList>
            <person name="Graham D.E."/>
            <person name="Mahan K.M."/>
            <person name="Klingeman D.M."/>
            <person name="Fida T."/>
            <person name="Giannone R.J."/>
            <person name="Hettich R.L."/>
            <person name="Parry R.J."/>
            <person name="Spain J.C."/>
        </authorList>
    </citation>
    <scope>NUCLEOTIDE SEQUENCE [LARGE SCALE GENOMIC DNA]</scope>
    <source>
        <strain evidence="2">JCM 4701</strain>
    </source>
</reference>